<dbReference type="InterPro" id="IPR036390">
    <property type="entry name" value="WH_DNA-bd_sf"/>
</dbReference>
<dbReference type="Gene3D" id="1.10.10.10">
    <property type="entry name" value="Winged helix-like DNA-binding domain superfamily/Winged helix DNA-binding domain"/>
    <property type="match status" value="1"/>
</dbReference>
<reference evidence="2 3" key="1">
    <citation type="submission" date="2015-06" db="EMBL/GenBank/DDBJ databases">
        <title>New insights into the roles of widespread benthic archaea in carbon and nitrogen cycling.</title>
        <authorList>
            <person name="Lazar C.S."/>
            <person name="Baker B.J."/>
            <person name="Seitz K.W."/>
            <person name="Hyde A.S."/>
            <person name="Dick G.J."/>
            <person name="Hinrichs K.-U."/>
            <person name="Teske A.P."/>
        </authorList>
    </citation>
    <scope>NUCLEOTIDE SEQUENCE [LARGE SCALE GENOMIC DNA]</scope>
    <source>
        <strain evidence="2">SG8-32-1</strain>
    </source>
</reference>
<dbReference type="Pfam" id="PF01978">
    <property type="entry name" value="TrmB"/>
    <property type="match status" value="1"/>
</dbReference>
<gene>
    <name evidence="2" type="ORF">AC477_03945</name>
</gene>
<evidence type="ECO:0000313" key="2">
    <source>
        <dbReference type="EMBL" id="KON31711.1"/>
    </source>
</evidence>
<proteinExistence type="predicted"/>
<feature type="domain" description="Transcription regulator TrmB N-terminal" evidence="1">
    <location>
        <begin position="44"/>
        <end position="108"/>
    </location>
</feature>
<dbReference type="PANTHER" id="PTHR34293">
    <property type="entry name" value="HTH-TYPE TRANSCRIPTIONAL REGULATOR TRMBL2"/>
    <property type="match status" value="1"/>
</dbReference>
<organism evidence="2 3">
    <name type="scientific">miscellaneous Crenarchaeota group-1 archaeon SG8-32-1</name>
    <dbReference type="NCBI Taxonomy" id="1685124"/>
    <lineage>
        <taxon>Archaea</taxon>
        <taxon>Candidatus Bathyarchaeota</taxon>
        <taxon>MCG-1</taxon>
    </lineage>
</organism>
<protein>
    <recommendedName>
        <fullName evidence="1">Transcription regulator TrmB N-terminal domain-containing protein</fullName>
    </recommendedName>
</protein>
<dbReference type="InterPro" id="IPR036388">
    <property type="entry name" value="WH-like_DNA-bd_sf"/>
</dbReference>
<dbReference type="PANTHER" id="PTHR34293:SF1">
    <property type="entry name" value="HTH-TYPE TRANSCRIPTIONAL REGULATOR TRMBL2"/>
    <property type="match status" value="1"/>
</dbReference>
<evidence type="ECO:0000259" key="1">
    <source>
        <dbReference type="Pfam" id="PF01978"/>
    </source>
</evidence>
<dbReference type="InterPro" id="IPR002831">
    <property type="entry name" value="Tscrpt_reg_TrmB_N"/>
</dbReference>
<accession>A0A0M0BU53</accession>
<dbReference type="Proteomes" id="UP000037237">
    <property type="component" value="Unassembled WGS sequence"/>
</dbReference>
<dbReference type="InterPro" id="IPR051797">
    <property type="entry name" value="TrmB-like"/>
</dbReference>
<dbReference type="EMBL" id="LFWU01000092">
    <property type="protein sequence ID" value="KON31711.1"/>
    <property type="molecule type" value="Genomic_DNA"/>
</dbReference>
<comment type="caution">
    <text evidence="2">The sequence shown here is derived from an EMBL/GenBank/DDBJ whole genome shotgun (WGS) entry which is preliminary data.</text>
</comment>
<dbReference type="AlphaFoldDB" id="A0A0M0BU53"/>
<evidence type="ECO:0000313" key="3">
    <source>
        <dbReference type="Proteomes" id="UP000037237"/>
    </source>
</evidence>
<name>A0A0M0BU53_9ARCH</name>
<sequence length="304" mass="35567">MQTLKQNVKNPKTLYDEHSPLWDLLKKEKRPFNFLANIEKTLLQFDLSRNEIKVYLHLARTGTQKARDISDALSLHRTETYRILRDLEKRGLVSCIWDKPIKFIAVPFSDAYDILIKTKKLNIQILERKKKNLVDLWSSIPKQKPDLEIKEIFQIFEGEEQLILKANEISSKTKKEICIVVSDKELTRLYHSGFTDNLEKISKKKVNVLLLTNNSFKSKFLTEKIGMINIKHIPMKSEDMPNFILADNQELLFSIKNNDDHQDSALSKKEEKTSFLCTNYATFINSFKLLFTNLWKQSSLLKTN</sequence>
<dbReference type="SUPFAM" id="SSF46785">
    <property type="entry name" value="Winged helix' DNA-binding domain"/>
    <property type="match status" value="1"/>
</dbReference>